<accession>A0A4R2SKT8</accession>
<keyword evidence="1" id="KW-0611">Plant defense</keyword>
<keyword evidence="2" id="KW-1015">Disulfide bond</keyword>
<sequence length="308" mass="35648">MVQNNCIQMRSEYNGKPVAVVECKKECCCNRDITMIEFMMITKSNTAKGYLSDLNKGFKKWGINTCIEKACFIAHTLKETANYTLLEEILVDPKDEELNYKGYKGRGLMQLTFEENYAAYGIAVANDRNKFLGKNKDLISKDKAHAVGSALWYWKEHRKLTNYALSNDFITTCAIINGGFNGFIDRKNFYKKALVAFNVKECVNLDKKVINMLYGYLPFEESYVYKYLIAETFGWGLWHDPDSKRKGTKKELKEAKKGYTRFLELVEGKIYPFGFNKTKKQERKSYGYTGTSAVNYAKNWLIKYEKSI</sequence>
<proteinExistence type="predicted"/>
<dbReference type="GO" id="GO:0004568">
    <property type="term" value="F:chitinase activity"/>
    <property type="evidence" value="ECO:0007669"/>
    <property type="project" value="InterPro"/>
</dbReference>
<dbReference type="GO" id="GO:0006032">
    <property type="term" value="P:chitin catabolic process"/>
    <property type="evidence" value="ECO:0007669"/>
    <property type="project" value="InterPro"/>
</dbReference>
<dbReference type="InterPro" id="IPR023346">
    <property type="entry name" value="Lysozyme-like_dom_sf"/>
</dbReference>
<gene>
    <name evidence="4" type="ORF">EDC44_1506</name>
</gene>
<protein>
    <submittedName>
        <fullName evidence="4">Putative chitinase</fullName>
    </submittedName>
</protein>
<feature type="domain" description="Glycoside hydrolase family 19 catalytic" evidence="3">
    <location>
        <begin position="101"/>
        <end position="157"/>
    </location>
</feature>
<dbReference type="PANTHER" id="PTHR22595">
    <property type="entry name" value="CHITINASE-RELATED"/>
    <property type="match status" value="1"/>
</dbReference>
<dbReference type="Gene3D" id="1.10.530.10">
    <property type="match status" value="1"/>
</dbReference>
<reference evidence="4 5" key="1">
    <citation type="submission" date="2019-03" db="EMBL/GenBank/DDBJ databases">
        <title>Genomic Encyclopedia of Type Strains, Phase IV (KMG-IV): sequencing the most valuable type-strain genomes for metagenomic binning, comparative biology and taxonomic classification.</title>
        <authorList>
            <person name="Goeker M."/>
        </authorList>
    </citation>
    <scope>NUCLEOTIDE SEQUENCE [LARGE SCALE GENOMIC DNA]</scope>
    <source>
        <strain evidence="4 5">DSM 28404</strain>
    </source>
</reference>
<keyword evidence="5" id="KW-1185">Reference proteome</keyword>
<dbReference type="OrthoDB" id="5665398at2"/>
<dbReference type="EMBL" id="SLYB01000050">
    <property type="protein sequence ID" value="TCP88666.1"/>
    <property type="molecule type" value="Genomic_DNA"/>
</dbReference>
<evidence type="ECO:0000259" key="3">
    <source>
        <dbReference type="Pfam" id="PF00182"/>
    </source>
</evidence>
<evidence type="ECO:0000256" key="1">
    <source>
        <dbReference type="ARBA" id="ARBA00022821"/>
    </source>
</evidence>
<organism evidence="4 5">
    <name type="scientific">Cricetibacter osteomyelitidis</name>
    <dbReference type="NCBI Taxonomy" id="1521931"/>
    <lineage>
        <taxon>Bacteria</taxon>
        <taxon>Pseudomonadati</taxon>
        <taxon>Pseudomonadota</taxon>
        <taxon>Gammaproteobacteria</taxon>
        <taxon>Pasteurellales</taxon>
        <taxon>Pasteurellaceae</taxon>
        <taxon>Cricetibacter</taxon>
    </lineage>
</organism>
<comment type="caution">
    <text evidence="4">The sequence shown here is derived from an EMBL/GenBank/DDBJ whole genome shotgun (WGS) entry which is preliminary data.</text>
</comment>
<name>A0A4R2SKT8_9PAST</name>
<dbReference type="InterPro" id="IPR000726">
    <property type="entry name" value="Glyco_hydro_19_cat"/>
</dbReference>
<dbReference type="AlphaFoldDB" id="A0A4R2SKT8"/>
<evidence type="ECO:0000313" key="4">
    <source>
        <dbReference type="EMBL" id="TCP88666.1"/>
    </source>
</evidence>
<dbReference type="GO" id="GO:0016998">
    <property type="term" value="P:cell wall macromolecule catabolic process"/>
    <property type="evidence" value="ECO:0007669"/>
    <property type="project" value="InterPro"/>
</dbReference>
<dbReference type="Proteomes" id="UP000295763">
    <property type="component" value="Unassembled WGS sequence"/>
</dbReference>
<dbReference type="PANTHER" id="PTHR22595:SF79">
    <property type="entry name" value="CHITINASE 12"/>
    <property type="match status" value="1"/>
</dbReference>
<dbReference type="GO" id="GO:0006952">
    <property type="term" value="P:defense response"/>
    <property type="evidence" value="ECO:0007669"/>
    <property type="project" value="UniProtKB-KW"/>
</dbReference>
<dbReference type="Pfam" id="PF00182">
    <property type="entry name" value="Glyco_hydro_19"/>
    <property type="match status" value="1"/>
</dbReference>
<evidence type="ECO:0000313" key="5">
    <source>
        <dbReference type="Proteomes" id="UP000295763"/>
    </source>
</evidence>
<evidence type="ECO:0000256" key="2">
    <source>
        <dbReference type="ARBA" id="ARBA00023157"/>
    </source>
</evidence>
<dbReference type="SUPFAM" id="SSF53955">
    <property type="entry name" value="Lysozyme-like"/>
    <property type="match status" value="1"/>
</dbReference>
<dbReference type="RefSeq" id="WP_131979745.1">
    <property type="nucleotide sequence ID" value="NZ_SLYB01000050.1"/>
</dbReference>